<sequence length="101" mass="11263">MRGREATEPVNQARAACIPRHALLHPARDPKIDYSRSNILIRDATYLLTALFLSRDPTLSGTEAINYTPRDYLSELQGGQQASLQEFLTVKLSVDGVCVIY</sequence>
<gene>
    <name evidence="1" type="ORF">EVAR_55652_1</name>
</gene>
<dbReference type="Proteomes" id="UP000299102">
    <property type="component" value="Unassembled WGS sequence"/>
</dbReference>
<protein>
    <submittedName>
        <fullName evidence="1">Uncharacterized protein</fullName>
    </submittedName>
</protein>
<name>A0A4C1Y1U7_EUMVA</name>
<dbReference type="EMBL" id="BGZK01001014">
    <property type="protein sequence ID" value="GBP68519.1"/>
    <property type="molecule type" value="Genomic_DNA"/>
</dbReference>
<evidence type="ECO:0000313" key="2">
    <source>
        <dbReference type="Proteomes" id="UP000299102"/>
    </source>
</evidence>
<organism evidence="1 2">
    <name type="scientific">Eumeta variegata</name>
    <name type="common">Bagworm moth</name>
    <name type="synonym">Eumeta japonica</name>
    <dbReference type="NCBI Taxonomy" id="151549"/>
    <lineage>
        <taxon>Eukaryota</taxon>
        <taxon>Metazoa</taxon>
        <taxon>Ecdysozoa</taxon>
        <taxon>Arthropoda</taxon>
        <taxon>Hexapoda</taxon>
        <taxon>Insecta</taxon>
        <taxon>Pterygota</taxon>
        <taxon>Neoptera</taxon>
        <taxon>Endopterygota</taxon>
        <taxon>Lepidoptera</taxon>
        <taxon>Glossata</taxon>
        <taxon>Ditrysia</taxon>
        <taxon>Tineoidea</taxon>
        <taxon>Psychidae</taxon>
        <taxon>Oiketicinae</taxon>
        <taxon>Eumeta</taxon>
    </lineage>
</organism>
<comment type="caution">
    <text evidence="1">The sequence shown here is derived from an EMBL/GenBank/DDBJ whole genome shotgun (WGS) entry which is preliminary data.</text>
</comment>
<dbReference type="AlphaFoldDB" id="A0A4C1Y1U7"/>
<reference evidence="1 2" key="1">
    <citation type="journal article" date="2019" name="Commun. Biol.">
        <title>The bagworm genome reveals a unique fibroin gene that provides high tensile strength.</title>
        <authorList>
            <person name="Kono N."/>
            <person name="Nakamura H."/>
            <person name="Ohtoshi R."/>
            <person name="Tomita M."/>
            <person name="Numata K."/>
            <person name="Arakawa K."/>
        </authorList>
    </citation>
    <scope>NUCLEOTIDE SEQUENCE [LARGE SCALE GENOMIC DNA]</scope>
</reference>
<accession>A0A4C1Y1U7</accession>
<proteinExistence type="predicted"/>
<evidence type="ECO:0000313" key="1">
    <source>
        <dbReference type="EMBL" id="GBP68519.1"/>
    </source>
</evidence>
<keyword evidence="2" id="KW-1185">Reference proteome</keyword>